<gene>
    <name evidence="2" type="ORF">HDF08_002837</name>
</gene>
<protein>
    <submittedName>
        <fullName evidence="2">Uncharacterized protein</fullName>
    </submittedName>
</protein>
<proteinExistence type="predicted"/>
<name>A0A852VKU4_9BACT</name>
<evidence type="ECO:0000313" key="2">
    <source>
        <dbReference type="EMBL" id="NYF90735.1"/>
    </source>
</evidence>
<organism evidence="2 3">
    <name type="scientific">Tunturiibacter lichenicola</name>
    <dbReference type="NCBI Taxonomy" id="2051959"/>
    <lineage>
        <taxon>Bacteria</taxon>
        <taxon>Pseudomonadati</taxon>
        <taxon>Acidobacteriota</taxon>
        <taxon>Terriglobia</taxon>
        <taxon>Terriglobales</taxon>
        <taxon>Acidobacteriaceae</taxon>
        <taxon>Tunturiibacter</taxon>
    </lineage>
</organism>
<sequence>MNKIQNNNIAVRRPGPLVRVWRSTGDPGMPLIGIWMQADTAKLRSSPADPSSDEMGGLRLCA</sequence>
<dbReference type="EMBL" id="JACCCU010000002">
    <property type="protein sequence ID" value="NYF90735.1"/>
    <property type="molecule type" value="Genomic_DNA"/>
</dbReference>
<feature type="region of interest" description="Disordered" evidence="1">
    <location>
        <begin position="43"/>
        <end position="62"/>
    </location>
</feature>
<reference evidence="2 3" key="1">
    <citation type="submission" date="2020-07" db="EMBL/GenBank/DDBJ databases">
        <title>Genomic Encyclopedia of Type Strains, Phase IV (KMG-V): Genome sequencing to study the core and pangenomes of soil and plant-associated prokaryotes.</title>
        <authorList>
            <person name="Whitman W."/>
        </authorList>
    </citation>
    <scope>NUCLEOTIDE SEQUENCE [LARGE SCALE GENOMIC DNA]</scope>
    <source>
        <strain evidence="2 3">M8UP22</strain>
    </source>
</reference>
<accession>A0A852VKU4</accession>
<dbReference type="Proteomes" id="UP000564385">
    <property type="component" value="Unassembled WGS sequence"/>
</dbReference>
<evidence type="ECO:0000256" key="1">
    <source>
        <dbReference type="SAM" id="MobiDB-lite"/>
    </source>
</evidence>
<dbReference type="AlphaFoldDB" id="A0A852VKU4"/>
<evidence type="ECO:0000313" key="3">
    <source>
        <dbReference type="Proteomes" id="UP000564385"/>
    </source>
</evidence>
<comment type="caution">
    <text evidence="2">The sequence shown here is derived from an EMBL/GenBank/DDBJ whole genome shotgun (WGS) entry which is preliminary data.</text>
</comment>